<dbReference type="InterPro" id="IPR036097">
    <property type="entry name" value="HisK_dim/P_sf"/>
</dbReference>
<dbReference type="EC" id="2.7.13.3" evidence="2"/>
<proteinExistence type="predicted"/>
<comment type="caution">
    <text evidence="3">The sequence shown here is derived from an EMBL/GenBank/DDBJ whole genome shotgun (WGS) entry which is preliminary data.</text>
</comment>
<comment type="catalytic activity">
    <reaction evidence="1">
        <text>ATP + protein L-histidine = ADP + protein N-phospho-L-histidine.</text>
        <dbReference type="EC" id="2.7.13.3"/>
    </reaction>
</comment>
<reference evidence="3 4" key="1">
    <citation type="journal article" date="2020" name="ISME J.">
        <title>Comparative genomics reveals insights into cyanobacterial evolution and habitat adaptation.</title>
        <authorList>
            <person name="Chen M.Y."/>
            <person name="Teng W.K."/>
            <person name="Zhao L."/>
            <person name="Hu C.X."/>
            <person name="Zhou Y.K."/>
            <person name="Han B.P."/>
            <person name="Song L.R."/>
            <person name="Shu W.S."/>
        </authorList>
    </citation>
    <scope>NUCLEOTIDE SEQUENCE [LARGE SCALE GENOMIC DNA]</scope>
    <source>
        <strain evidence="3 4">FACHB-838</strain>
    </source>
</reference>
<accession>A0ABR8DU10</accession>
<evidence type="ECO:0000313" key="4">
    <source>
        <dbReference type="Proteomes" id="UP000623440"/>
    </source>
</evidence>
<name>A0ABR8DU10_9NOSO</name>
<gene>
    <name evidence="3" type="ORF">H6G97_26550</name>
</gene>
<dbReference type="CDD" id="cd00082">
    <property type="entry name" value="HisKA"/>
    <property type="match status" value="1"/>
</dbReference>
<dbReference type="InterPro" id="IPR003661">
    <property type="entry name" value="HisK_dim/P_dom"/>
</dbReference>
<sequence>MVFPLFFAPAIQSSLVLDNFELRTPLNATLGWSRLLLNHQQDEVMLIRCLEMIELNARMQPQLIEDLFN</sequence>
<keyword evidence="4" id="KW-1185">Reference proteome</keyword>
<organism evidence="3 4">
    <name type="scientific">Nostoc flagelliforme FACHB-838</name>
    <dbReference type="NCBI Taxonomy" id="2692904"/>
    <lineage>
        <taxon>Bacteria</taxon>
        <taxon>Bacillati</taxon>
        <taxon>Cyanobacteriota</taxon>
        <taxon>Cyanophyceae</taxon>
        <taxon>Nostocales</taxon>
        <taxon>Nostocaceae</taxon>
        <taxon>Nostoc</taxon>
    </lineage>
</organism>
<protein>
    <recommendedName>
        <fullName evidence="2">histidine kinase</fullName>
        <ecNumber evidence="2">2.7.13.3</ecNumber>
    </recommendedName>
</protein>
<dbReference type="SUPFAM" id="SSF47384">
    <property type="entry name" value="Homodimeric domain of signal transducing histidine kinase"/>
    <property type="match status" value="1"/>
</dbReference>
<dbReference type="Gene3D" id="1.10.287.130">
    <property type="match status" value="1"/>
</dbReference>
<dbReference type="EMBL" id="JACJSI010000075">
    <property type="protein sequence ID" value="MBD2532942.1"/>
    <property type="molecule type" value="Genomic_DNA"/>
</dbReference>
<evidence type="ECO:0000313" key="3">
    <source>
        <dbReference type="EMBL" id="MBD2532942.1"/>
    </source>
</evidence>
<evidence type="ECO:0000256" key="1">
    <source>
        <dbReference type="ARBA" id="ARBA00000085"/>
    </source>
</evidence>
<evidence type="ECO:0000256" key="2">
    <source>
        <dbReference type="ARBA" id="ARBA00012438"/>
    </source>
</evidence>
<dbReference type="Proteomes" id="UP000623440">
    <property type="component" value="Unassembled WGS sequence"/>
</dbReference>